<name>A0ABU2C4E3_9BURK</name>
<organism evidence="6 7">
    <name type="scientific">Rhodoferax ferrireducens</name>
    <dbReference type="NCBI Taxonomy" id="192843"/>
    <lineage>
        <taxon>Bacteria</taxon>
        <taxon>Pseudomonadati</taxon>
        <taxon>Pseudomonadota</taxon>
        <taxon>Betaproteobacteria</taxon>
        <taxon>Burkholderiales</taxon>
        <taxon>Comamonadaceae</taxon>
        <taxon>Rhodoferax</taxon>
    </lineage>
</organism>
<evidence type="ECO:0000256" key="3">
    <source>
        <dbReference type="ARBA" id="ARBA00023125"/>
    </source>
</evidence>
<comment type="similarity">
    <text evidence="1">Belongs to the LysR transcriptional regulatory family.</text>
</comment>
<comment type="caution">
    <text evidence="6">The sequence shown here is derived from an EMBL/GenBank/DDBJ whole genome shotgun (WGS) entry which is preliminary data.</text>
</comment>
<dbReference type="InterPro" id="IPR036388">
    <property type="entry name" value="WH-like_DNA-bd_sf"/>
</dbReference>
<evidence type="ECO:0000259" key="5">
    <source>
        <dbReference type="PROSITE" id="PS50931"/>
    </source>
</evidence>
<evidence type="ECO:0000313" key="7">
    <source>
        <dbReference type="Proteomes" id="UP001180487"/>
    </source>
</evidence>
<dbReference type="Gene3D" id="1.10.10.10">
    <property type="entry name" value="Winged helix-like DNA-binding domain superfamily/Winged helix DNA-binding domain"/>
    <property type="match status" value="1"/>
</dbReference>
<sequence>MSRINFDLQQLQAFVAVAERGSFRAAADQIHLSPPALSRRIDKLETILGHRLFNRTTREVELTSLGRVFLERARSALDDLESALLGITDLAPSRGGRVTVACVPSAALYFLPVALRSFLQQYPAIRIRVVDESVNQTLSSVISGESDFGIGFMSTQVPEVAFESIHDDPFVLAMPRSHPLAERKAIRWAELGAERLISVARSSGNRQLQDDALAKAGVNPSFAFEVSHIATLLGMVDAGLGLAAVPRMALPRQHASLVGVALRDPPIVRKLGLLTRHGASLRPAAAAFHQHLRDALTSPRPLDFLQKE</sequence>
<evidence type="ECO:0000256" key="2">
    <source>
        <dbReference type="ARBA" id="ARBA00023015"/>
    </source>
</evidence>
<dbReference type="PANTHER" id="PTHR30419">
    <property type="entry name" value="HTH-TYPE TRANSCRIPTIONAL REGULATOR YBHD"/>
    <property type="match status" value="1"/>
</dbReference>
<gene>
    <name evidence="6" type="ORF">J2X19_000861</name>
</gene>
<dbReference type="PRINTS" id="PR00039">
    <property type="entry name" value="HTHLYSR"/>
</dbReference>
<keyword evidence="3 6" id="KW-0238">DNA-binding</keyword>
<dbReference type="EMBL" id="JAVDXT010000001">
    <property type="protein sequence ID" value="MDR7376203.1"/>
    <property type="molecule type" value="Genomic_DNA"/>
</dbReference>
<keyword evidence="2" id="KW-0805">Transcription regulation</keyword>
<dbReference type="InterPro" id="IPR005119">
    <property type="entry name" value="LysR_subst-bd"/>
</dbReference>
<reference evidence="6 7" key="1">
    <citation type="submission" date="2023-07" db="EMBL/GenBank/DDBJ databases">
        <title>Sorghum-associated microbial communities from plants grown in Nebraska, USA.</title>
        <authorList>
            <person name="Schachtman D."/>
        </authorList>
    </citation>
    <scope>NUCLEOTIDE SEQUENCE [LARGE SCALE GENOMIC DNA]</scope>
    <source>
        <strain evidence="6 7">BE313</strain>
    </source>
</reference>
<dbReference type="GO" id="GO:0003677">
    <property type="term" value="F:DNA binding"/>
    <property type="evidence" value="ECO:0007669"/>
    <property type="project" value="UniProtKB-KW"/>
</dbReference>
<dbReference type="RefSeq" id="WP_116604597.1">
    <property type="nucleotide sequence ID" value="NZ_JAVDXT010000001.1"/>
</dbReference>
<dbReference type="InterPro" id="IPR000847">
    <property type="entry name" value="LysR_HTH_N"/>
</dbReference>
<feature type="domain" description="HTH lysR-type" evidence="5">
    <location>
        <begin position="6"/>
        <end position="63"/>
    </location>
</feature>
<dbReference type="InterPro" id="IPR050950">
    <property type="entry name" value="HTH-type_LysR_regulators"/>
</dbReference>
<dbReference type="SUPFAM" id="SSF46785">
    <property type="entry name" value="Winged helix' DNA-binding domain"/>
    <property type="match status" value="1"/>
</dbReference>
<dbReference type="Proteomes" id="UP001180487">
    <property type="component" value="Unassembled WGS sequence"/>
</dbReference>
<evidence type="ECO:0000256" key="1">
    <source>
        <dbReference type="ARBA" id="ARBA00009437"/>
    </source>
</evidence>
<dbReference type="Pfam" id="PF03466">
    <property type="entry name" value="LysR_substrate"/>
    <property type="match status" value="1"/>
</dbReference>
<dbReference type="CDD" id="cd08440">
    <property type="entry name" value="PBP2_LTTR_like_4"/>
    <property type="match status" value="1"/>
</dbReference>
<evidence type="ECO:0000313" key="6">
    <source>
        <dbReference type="EMBL" id="MDR7376203.1"/>
    </source>
</evidence>
<protein>
    <submittedName>
        <fullName evidence="6">DNA-binding transcriptional LysR family regulator</fullName>
    </submittedName>
</protein>
<accession>A0ABU2C4E3</accession>
<dbReference type="InterPro" id="IPR036390">
    <property type="entry name" value="WH_DNA-bd_sf"/>
</dbReference>
<keyword evidence="7" id="KW-1185">Reference proteome</keyword>
<proteinExistence type="inferred from homology"/>
<dbReference type="PANTHER" id="PTHR30419:SF8">
    <property type="entry name" value="NITROGEN ASSIMILATION TRANSCRIPTIONAL ACTIVATOR-RELATED"/>
    <property type="match status" value="1"/>
</dbReference>
<dbReference type="PROSITE" id="PS50931">
    <property type="entry name" value="HTH_LYSR"/>
    <property type="match status" value="1"/>
</dbReference>
<keyword evidence="4" id="KW-0804">Transcription</keyword>
<dbReference type="Gene3D" id="3.40.190.290">
    <property type="match status" value="1"/>
</dbReference>
<dbReference type="Pfam" id="PF00126">
    <property type="entry name" value="HTH_1"/>
    <property type="match status" value="1"/>
</dbReference>
<dbReference type="SUPFAM" id="SSF53850">
    <property type="entry name" value="Periplasmic binding protein-like II"/>
    <property type="match status" value="1"/>
</dbReference>
<evidence type="ECO:0000256" key="4">
    <source>
        <dbReference type="ARBA" id="ARBA00023163"/>
    </source>
</evidence>